<gene>
    <name evidence="6" type="ORF">BF93_10425</name>
</gene>
<sequence>MSPSGAGEGAPAPAVAAGPDGTEPDSPEPGAAKSEAAEPDGAGTDAAGASAPSPAGPATLADVARRAGVSVATASFVLSGRSGGKPSGSPETQSRVRAAAEELGYVPNRNARAMRTGRSDSIVLALGSVEDPWGISLAQEVCARALPGGQSTLILADERWYEFLSGASHDCSFITSVDHTPDAADQVRQLARGGGGIVAFSERVAPEGFDVVRSTALPAVADAYRRLRGRHERVAFLSLPGPALSRRPYGPSRLWAYRDAAAAAGDPVEHLLRVPGDGSRREALRECIDWLQGPQRPEAVICSTGYLALALQAAAWQVGLRVPEDLEIISIGDVPEESQFLEPVSYYGVRDVFSRMAEIIVHRAQVRRDEPGALHEFAWEFFPGETTLPG</sequence>
<dbReference type="Gene3D" id="1.10.260.40">
    <property type="entry name" value="lambda repressor-like DNA-binding domains"/>
    <property type="match status" value="1"/>
</dbReference>
<dbReference type="CDD" id="cd01392">
    <property type="entry name" value="HTH_LacI"/>
    <property type="match status" value="1"/>
</dbReference>
<feature type="domain" description="HTH lacI-type" evidence="5">
    <location>
        <begin position="58"/>
        <end position="116"/>
    </location>
</feature>
<dbReference type="PROSITE" id="PS50932">
    <property type="entry name" value="HTH_LACI_2"/>
    <property type="match status" value="1"/>
</dbReference>
<dbReference type="GO" id="GO:0000976">
    <property type="term" value="F:transcription cis-regulatory region binding"/>
    <property type="evidence" value="ECO:0007669"/>
    <property type="project" value="TreeGrafter"/>
</dbReference>
<keyword evidence="2" id="KW-0238">DNA-binding</keyword>
<reference evidence="6 7" key="1">
    <citation type="submission" date="2014-02" db="EMBL/GenBank/DDBJ databases">
        <title>Genome sequence of Brachybacterium phenoliresistens strain W13A50.</title>
        <authorList>
            <person name="Wang X."/>
        </authorList>
    </citation>
    <scope>NUCLEOTIDE SEQUENCE [LARGE SCALE GENOMIC DNA]</scope>
    <source>
        <strain evidence="6 7">W13A50</strain>
    </source>
</reference>
<name>Z9JMJ3_9MICO</name>
<dbReference type="OrthoDB" id="3252032at2"/>
<keyword evidence="3" id="KW-0804">Transcription</keyword>
<protein>
    <submittedName>
        <fullName evidence="6">Transcriptional regulator</fullName>
    </submittedName>
</protein>
<evidence type="ECO:0000313" key="7">
    <source>
        <dbReference type="Proteomes" id="UP000023067"/>
    </source>
</evidence>
<evidence type="ECO:0000256" key="2">
    <source>
        <dbReference type="ARBA" id="ARBA00023125"/>
    </source>
</evidence>
<dbReference type="InterPro" id="IPR028082">
    <property type="entry name" value="Peripla_BP_I"/>
</dbReference>
<dbReference type="InterPro" id="IPR000843">
    <property type="entry name" value="HTH_LacI"/>
</dbReference>
<dbReference type="GO" id="GO:0003700">
    <property type="term" value="F:DNA-binding transcription factor activity"/>
    <property type="evidence" value="ECO:0007669"/>
    <property type="project" value="TreeGrafter"/>
</dbReference>
<dbReference type="Gene3D" id="3.40.50.2300">
    <property type="match status" value="1"/>
</dbReference>
<dbReference type="SUPFAM" id="SSF47413">
    <property type="entry name" value="lambda repressor-like DNA-binding domains"/>
    <property type="match status" value="1"/>
</dbReference>
<feature type="compositionally biased region" description="Low complexity" evidence="4">
    <location>
        <begin position="1"/>
        <end position="19"/>
    </location>
</feature>
<dbReference type="Proteomes" id="UP000023067">
    <property type="component" value="Unassembled WGS sequence"/>
</dbReference>
<evidence type="ECO:0000256" key="1">
    <source>
        <dbReference type="ARBA" id="ARBA00023015"/>
    </source>
</evidence>
<dbReference type="AlphaFoldDB" id="Z9JMJ3"/>
<dbReference type="PANTHER" id="PTHR30146:SF109">
    <property type="entry name" value="HTH-TYPE TRANSCRIPTIONAL REGULATOR GALS"/>
    <property type="match status" value="1"/>
</dbReference>
<evidence type="ECO:0000313" key="6">
    <source>
        <dbReference type="EMBL" id="EWS79640.1"/>
    </source>
</evidence>
<dbReference type="eggNOG" id="COG1609">
    <property type="taxonomic scope" value="Bacteria"/>
</dbReference>
<accession>Z9JMJ3</accession>
<evidence type="ECO:0000256" key="3">
    <source>
        <dbReference type="ARBA" id="ARBA00023163"/>
    </source>
</evidence>
<dbReference type="Pfam" id="PF13377">
    <property type="entry name" value="Peripla_BP_3"/>
    <property type="match status" value="1"/>
</dbReference>
<dbReference type="STRING" id="396014.BF93_10425"/>
<dbReference type="HOGENOM" id="CLU_037628_6_1_11"/>
<organism evidence="6 7">
    <name type="scientific">Brachybacterium phenoliresistens</name>
    <dbReference type="NCBI Taxonomy" id="396014"/>
    <lineage>
        <taxon>Bacteria</taxon>
        <taxon>Bacillati</taxon>
        <taxon>Actinomycetota</taxon>
        <taxon>Actinomycetes</taxon>
        <taxon>Micrococcales</taxon>
        <taxon>Dermabacteraceae</taxon>
        <taxon>Brachybacterium</taxon>
    </lineage>
</organism>
<keyword evidence="1" id="KW-0805">Transcription regulation</keyword>
<dbReference type="SMART" id="SM00354">
    <property type="entry name" value="HTH_LACI"/>
    <property type="match status" value="1"/>
</dbReference>
<feature type="compositionally biased region" description="Low complexity" evidence="4">
    <location>
        <begin position="39"/>
        <end position="59"/>
    </location>
</feature>
<dbReference type="InterPro" id="IPR046335">
    <property type="entry name" value="LacI/GalR-like_sensor"/>
</dbReference>
<dbReference type="InterPro" id="IPR010982">
    <property type="entry name" value="Lambda_DNA-bd_dom_sf"/>
</dbReference>
<dbReference type="RefSeq" id="WP_084148681.1">
    <property type="nucleotide sequence ID" value="NZ_KK070011.1"/>
</dbReference>
<proteinExistence type="predicted"/>
<dbReference type="PANTHER" id="PTHR30146">
    <property type="entry name" value="LACI-RELATED TRANSCRIPTIONAL REPRESSOR"/>
    <property type="match status" value="1"/>
</dbReference>
<dbReference type="Pfam" id="PF00356">
    <property type="entry name" value="LacI"/>
    <property type="match status" value="1"/>
</dbReference>
<dbReference type="PATRIC" id="fig|396014.3.peg.3572"/>
<evidence type="ECO:0000256" key="4">
    <source>
        <dbReference type="SAM" id="MobiDB-lite"/>
    </source>
</evidence>
<dbReference type="SUPFAM" id="SSF53822">
    <property type="entry name" value="Periplasmic binding protein-like I"/>
    <property type="match status" value="1"/>
</dbReference>
<comment type="caution">
    <text evidence="6">The sequence shown here is derived from an EMBL/GenBank/DDBJ whole genome shotgun (WGS) entry which is preliminary data.</text>
</comment>
<keyword evidence="7" id="KW-1185">Reference proteome</keyword>
<dbReference type="PROSITE" id="PS00356">
    <property type="entry name" value="HTH_LACI_1"/>
    <property type="match status" value="1"/>
</dbReference>
<feature type="region of interest" description="Disordered" evidence="4">
    <location>
        <begin position="1"/>
        <end position="59"/>
    </location>
</feature>
<evidence type="ECO:0000259" key="5">
    <source>
        <dbReference type="PROSITE" id="PS50932"/>
    </source>
</evidence>
<dbReference type="EMBL" id="JDYK01000029">
    <property type="protein sequence ID" value="EWS79640.1"/>
    <property type="molecule type" value="Genomic_DNA"/>
</dbReference>